<evidence type="ECO:0000313" key="4">
    <source>
        <dbReference type="Proteomes" id="UP000190911"/>
    </source>
</evidence>
<evidence type="ECO:0000259" key="2">
    <source>
        <dbReference type="Pfam" id="PF05618"/>
    </source>
</evidence>
<sequence length="188" mass="21019">MRPSLMPSSIARIAVGLAVGCLLSAGAASADDSPKVFGWVEKAELKPWDIMVKAKLDSGALTSSLDARDIERFEKDGDDWVRFRFEMEDEDTGEEASEDVERPLYRILTVRGAGGRDERPVVLLNLCVGDTVYEEQFSLRNRGKMNYPVLLGRRTISHLGHLDVRETFENDANCGEDAEFVEHEPEDD</sequence>
<dbReference type="Pfam" id="PF05618">
    <property type="entry name" value="Zn_protease"/>
    <property type="match status" value="1"/>
</dbReference>
<dbReference type="AlphaFoldDB" id="A0A1M7FMB9"/>
<keyword evidence="1" id="KW-0732">Signal</keyword>
<dbReference type="SUPFAM" id="SSF50630">
    <property type="entry name" value="Acid proteases"/>
    <property type="match status" value="1"/>
</dbReference>
<feature type="chain" id="PRO_5012522913" evidence="1">
    <location>
        <begin position="31"/>
        <end position="188"/>
    </location>
</feature>
<dbReference type="EMBL" id="LT670847">
    <property type="protein sequence ID" value="SHM05211.1"/>
    <property type="molecule type" value="Genomic_DNA"/>
</dbReference>
<name>A0A1M7FMB9_9GAMM</name>
<dbReference type="STRING" id="29571.SAMN05878437_0976"/>
<organism evidence="3 4">
    <name type="scientific">Vreelandella subglaciescola</name>
    <dbReference type="NCBI Taxonomy" id="29571"/>
    <lineage>
        <taxon>Bacteria</taxon>
        <taxon>Pseudomonadati</taxon>
        <taxon>Pseudomonadota</taxon>
        <taxon>Gammaproteobacteria</taxon>
        <taxon>Oceanospirillales</taxon>
        <taxon>Halomonadaceae</taxon>
        <taxon>Vreelandella</taxon>
    </lineage>
</organism>
<dbReference type="InParanoid" id="A0A1M7FMB9"/>
<gene>
    <name evidence="3" type="ORF">SAMN05878437_0976</name>
</gene>
<dbReference type="InterPro" id="IPR021109">
    <property type="entry name" value="Peptidase_aspartic_dom_sf"/>
</dbReference>
<reference evidence="3 4" key="1">
    <citation type="submission" date="2016-11" db="EMBL/GenBank/DDBJ databases">
        <authorList>
            <person name="Jaros S."/>
            <person name="Januszkiewicz K."/>
            <person name="Wedrychowicz H."/>
        </authorList>
    </citation>
    <scope>NUCLEOTIDE SEQUENCE [LARGE SCALE GENOMIC DNA]</scope>
    <source>
        <strain evidence="3 4">ACAM 12</strain>
    </source>
</reference>
<evidence type="ECO:0000256" key="1">
    <source>
        <dbReference type="SAM" id="SignalP"/>
    </source>
</evidence>
<dbReference type="PANTHER" id="PTHR38037">
    <property type="entry name" value="ZN_PROTEASE DOMAIN-CONTAINING PROTEIN"/>
    <property type="match status" value="1"/>
</dbReference>
<dbReference type="PANTHER" id="PTHR38037:SF2">
    <property type="entry name" value="ATP-DEPENDENT ZINC PROTEASE DOMAIN-CONTAINING PROTEIN-RELATED"/>
    <property type="match status" value="1"/>
</dbReference>
<feature type="domain" description="Retropepsin-like aspartic endopeptidase" evidence="2">
    <location>
        <begin position="36"/>
        <end position="168"/>
    </location>
</feature>
<dbReference type="InterPro" id="IPR008503">
    <property type="entry name" value="Asp_endopeptidase"/>
</dbReference>
<evidence type="ECO:0000313" key="3">
    <source>
        <dbReference type="EMBL" id="SHM05211.1"/>
    </source>
</evidence>
<dbReference type="RefSeq" id="WP_079551762.1">
    <property type="nucleotide sequence ID" value="NZ_LT670847.1"/>
</dbReference>
<protein>
    <submittedName>
        <fullName evidence="3">Uncharacterized conserved protein</fullName>
    </submittedName>
</protein>
<proteinExistence type="predicted"/>
<dbReference type="Gene3D" id="2.40.70.10">
    <property type="entry name" value="Acid Proteases"/>
    <property type="match status" value="1"/>
</dbReference>
<dbReference type="Proteomes" id="UP000190911">
    <property type="component" value="Chromosome I"/>
</dbReference>
<keyword evidence="4" id="KW-1185">Reference proteome</keyword>
<feature type="signal peptide" evidence="1">
    <location>
        <begin position="1"/>
        <end position="30"/>
    </location>
</feature>
<dbReference type="OrthoDB" id="8546610at2"/>
<accession>A0A1M7FMB9</accession>